<name>A0A7G7YDU7_9APHY</name>
<dbReference type="RefSeq" id="YP_009926610.1">
    <property type="nucleotide sequence ID" value="NC_050681.1"/>
</dbReference>
<keyword evidence="3" id="KW-0496">Mitochondrion</keyword>
<geneLocation type="mitochondrion" evidence="3"/>
<dbReference type="InterPro" id="IPR027434">
    <property type="entry name" value="Homing_endonucl"/>
</dbReference>
<evidence type="ECO:0000256" key="1">
    <source>
        <dbReference type="ARBA" id="ARBA00002670"/>
    </source>
</evidence>
<organism evidence="3">
    <name type="scientific">Wolfiporia cocos</name>
    <dbReference type="NCBI Taxonomy" id="81056"/>
    <lineage>
        <taxon>Eukaryota</taxon>
        <taxon>Fungi</taxon>
        <taxon>Dikarya</taxon>
        <taxon>Basidiomycota</taxon>
        <taxon>Agaricomycotina</taxon>
        <taxon>Agaricomycetes</taxon>
        <taxon>Polyporales</taxon>
        <taxon>Phaeolaceae</taxon>
        <taxon>Wolfiporia</taxon>
    </lineage>
</organism>
<dbReference type="InterPro" id="IPR004860">
    <property type="entry name" value="LAGLIDADG_dom"/>
</dbReference>
<gene>
    <name evidence="3" type="primary">orf27</name>
</gene>
<dbReference type="SUPFAM" id="SSF55608">
    <property type="entry name" value="Homing endonucleases"/>
    <property type="match status" value="1"/>
</dbReference>
<dbReference type="GO" id="GO:0004519">
    <property type="term" value="F:endonuclease activity"/>
    <property type="evidence" value="ECO:0007669"/>
    <property type="project" value="InterPro"/>
</dbReference>
<dbReference type="Pfam" id="PF00961">
    <property type="entry name" value="LAGLIDADG_1"/>
    <property type="match status" value="1"/>
</dbReference>
<evidence type="ECO:0000313" key="3">
    <source>
        <dbReference type="EMBL" id="QNH92667.1"/>
    </source>
</evidence>
<accession>A0A7G7YDU7</accession>
<dbReference type="GO" id="GO:0005739">
    <property type="term" value="C:mitochondrion"/>
    <property type="evidence" value="ECO:0007669"/>
    <property type="project" value="UniProtKB-ARBA"/>
</dbReference>
<comment type="function">
    <text evidence="1">Mitochondrial DNA endonuclease involved in intron homing.</text>
</comment>
<evidence type="ECO:0000259" key="2">
    <source>
        <dbReference type="Pfam" id="PF00961"/>
    </source>
</evidence>
<reference evidence="3" key="1">
    <citation type="journal article" date="2020" name="Front. Microbiol.">
        <title>Characterization of Two Mitochondrial Genomes and Gene Expression Analysis Reveal Clues for Variations, Evolution, and Large-Sclerotium Formation in Medical Fungus Wolfiporia cocos.</title>
        <authorList>
            <person name="Chen M."/>
            <person name="Chen N."/>
            <person name="Wu T."/>
            <person name="Bian Y."/>
            <person name="Deng Y."/>
            <person name="Xu Z."/>
        </authorList>
    </citation>
    <scope>NUCLEOTIDE SEQUENCE</scope>
    <source>
        <strain evidence="3">BL16</strain>
    </source>
</reference>
<proteinExistence type="predicted"/>
<dbReference type="PANTHER" id="PTHR36181">
    <property type="entry name" value="INTRON-ENCODED ENDONUCLEASE AI3-RELATED"/>
    <property type="match status" value="1"/>
</dbReference>
<dbReference type="PANTHER" id="PTHR36181:SF3">
    <property type="entry name" value="INTRON-ENCODED DNA ENDONUCLEASE AI5 BETA"/>
    <property type="match status" value="1"/>
</dbReference>
<sequence length="200" mass="23501">MRTPKIEALHRLIDWLNARSTDGFKIYKLGLDNSWLGSNPWLSGFIEADGNFYCAFKLNSKGIATNIKVYMRVSQKQSYKSTTTISKNNSNFYIMDKIREFLDVKNVTEIQRNKSNYIELAYEVRTTKKLSCDILINYLTNFPLFSSKHLDFLDWSEVHHIRISKKYQSLDGTSKLISLKNSMNTKRTQFNWDSLNRFYC</sequence>
<feature type="domain" description="Homing endonuclease LAGLIDADG" evidence="2">
    <location>
        <begin position="42"/>
        <end position="159"/>
    </location>
</feature>
<dbReference type="Gene3D" id="3.10.28.10">
    <property type="entry name" value="Homing endonucleases"/>
    <property type="match status" value="1"/>
</dbReference>
<dbReference type="AlphaFoldDB" id="A0A7G7YDU7"/>
<dbReference type="EMBL" id="MT079861">
    <property type="protein sequence ID" value="QNH92667.1"/>
    <property type="molecule type" value="Genomic_DNA"/>
</dbReference>
<protein>
    <recommendedName>
        <fullName evidence="2">Homing endonuclease LAGLIDADG domain-containing protein</fullName>
    </recommendedName>
</protein>
<dbReference type="InterPro" id="IPR051289">
    <property type="entry name" value="LAGLIDADG_Endonuclease"/>
</dbReference>
<dbReference type="GeneID" id="59143112"/>